<dbReference type="InterPro" id="IPR029060">
    <property type="entry name" value="PIN-like_dom_sf"/>
</dbReference>
<keyword evidence="8" id="KW-0255">Endonuclease</keyword>
<keyword evidence="2" id="KW-0378">Hydrolase</keyword>
<evidence type="ECO:0000259" key="7">
    <source>
        <dbReference type="SMART" id="SM00475"/>
    </source>
</evidence>
<dbReference type="Proteomes" id="UP000313849">
    <property type="component" value="Unassembled WGS sequence"/>
</dbReference>
<gene>
    <name evidence="8" type="ORF">FH969_12515</name>
</gene>
<dbReference type="InterPro" id="IPR008918">
    <property type="entry name" value="HhH2"/>
</dbReference>
<dbReference type="InterPro" id="IPR038969">
    <property type="entry name" value="FEN"/>
</dbReference>
<dbReference type="InterPro" id="IPR020046">
    <property type="entry name" value="5-3_exonucl_a-hlix_arch_N"/>
</dbReference>
<feature type="domain" description="5'-3' exonuclease" evidence="7">
    <location>
        <begin position="3"/>
        <end position="297"/>
    </location>
</feature>
<evidence type="ECO:0000256" key="6">
    <source>
        <dbReference type="ARBA" id="ARBA00050026"/>
    </source>
</evidence>
<dbReference type="InterPro" id="IPR002421">
    <property type="entry name" value="5-3_exonuclease"/>
</dbReference>
<comment type="caution">
    <text evidence="8">The sequence shown here is derived from an EMBL/GenBank/DDBJ whole genome shotgun (WGS) entry which is preliminary data.</text>
</comment>
<dbReference type="SMART" id="SM00279">
    <property type="entry name" value="HhH2"/>
    <property type="match status" value="1"/>
</dbReference>
<dbReference type="Pfam" id="PF02739">
    <property type="entry name" value="5_3_exonuc_N"/>
    <property type="match status" value="1"/>
</dbReference>
<protein>
    <recommendedName>
        <fullName evidence="6">5'-3' exonuclease</fullName>
    </recommendedName>
</protein>
<comment type="function">
    <text evidence="5">5'-3' exonuclease acting preferentially on double-stranded DNA.</text>
</comment>
<dbReference type="SUPFAM" id="SSF47807">
    <property type="entry name" value="5' to 3' exonuclease, C-terminal subdomain"/>
    <property type="match status" value="1"/>
</dbReference>
<reference evidence="8 9" key="1">
    <citation type="submission" date="2019-06" db="EMBL/GenBank/DDBJ databases">
        <title>Draft genome sequence of Miniimonas arenae KCTC 19750T isolated from sea sand.</title>
        <authorList>
            <person name="Park S.-J."/>
        </authorList>
    </citation>
    <scope>NUCLEOTIDE SEQUENCE [LARGE SCALE GENOMIC DNA]</scope>
    <source>
        <strain evidence="8 9">KCTC 19750</strain>
    </source>
</reference>
<evidence type="ECO:0000256" key="1">
    <source>
        <dbReference type="ARBA" id="ARBA00022722"/>
    </source>
</evidence>
<accession>A0A5C5BB64</accession>
<keyword evidence="3" id="KW-0269">Exonuclease</keyword>
<evidence type="ECO:0000256" key="3">
    <source>
        <dbReference type="ARBA" id="ARBA00022839"/>
    </source>
</evidence>
<dbReference type="AlphaFoldDB" id="A0A5C5BB64"/>
<keyword evidence="1" id="KW-0540">Nuclease</keyword>
<dbReference type="InterPro" id="IPR036279">
    <property type="entry name" value="5-3_exonuclease_C_sf"/>
</dbReference>
<evidence type="ECO:0000256" key="5">
    <source>
        <dbReference type="ARBA" id="ARBA00049957"/>
    </source>
</evidence>
<dbReference type="GO" id="GO:0017108">
    <property type="term" value="F:5'-flap endonuclease activity"/>
    <property type="evidence" value="ECO:0007669"/>
    <property type="project" value="InterPro"/>
</dbReference>
<evidence type="ECO:0000256" key="2">
    <source>
        <dbReference type="ARBA" id="ARBA00022801"/>
    </source>
</evidence>
<dbReference type="Pfam" id="PF01367">
    <property type="entry name" value="5_3_exonuc"/>
    <property type="match status" value="1"/>
</dbReference>
<dbReference type="EMBL" id="VENP01000057">
    <property type="protein sequence ID" value="TNU73215.1"/>
    <property type="molecule type" value="Genomic_DNA"/>
</dbReference>
<dbReference type="CDD" id="cd09898">
    <property type="entry name" value="H3TH_53EXO"/>
    <property type="match status" value="1"/>
</dbReference>
<evidence type="ECO:0000313" key="8">
    <source>
        <dbReference type="EMBL" id="TNU73215.1"/>
    </source>
</evidence>
<dbReference type="SMART" id="SM00475">
    <property type="entry name" value="53EXOc"/>
    <property type="match status" value="1"/>
</dbReference>
<keyword evidence="4" id="KW-0238">DNA-binding</keyword>
<dbReference type="GO" id="GO:0033567">
    <property type="term" value="P:DNA replication, Okazaki fragment processing"/>
    <property type="evidence" value="ECO:0007669"/>
    <property type="project" value="InterPro"/>
</dbReference>
<keyword evidence="9" id="KW-1185">Reference proteome</keyword>
<dbReference type="PANTHER" id="PTHR42646:SF2">
    <property type="entry name" value="5'-3' EXONUCLEASE FAMILY PROTEIN"/>
    <property type="match status" value="1"/>
</dbReference>
<evidence type="ECO:0000256" key="4">
    <source>
        <dbReference type="ARBA" id="ARBA00023125"/>
    </source>
</evidence>
<dbReference type="PANTHER" id="PTHR42646">
    <property type="entry name" value="FLAP ENDONUCLEASE XNI"/>
    <property type="match status" value="1"/>
</dbReference>
<dbReference type="RefSeq" id="WP_108718317.1">
    <property type="nucleotide sequence ID" value="NZ_DAMDJA010000057.1"/>
</dbReference>
<dbReference type="SUPFAM" id="SSF88723">
    <property type="entry name" value="PIN domain-like"/>
    <property type="match status" value="1"/>
</dbReference>
<dbReference type="Gene3D" id="1.10.150.20">
    <property type="entry name" value="5' to 3' exonuclease, C-terminal subdomain"/>
    <property type="match status" value="1"/>
</dbReference>
<dbReference type="InterPro" id="IPR020045">
    <property type="entry name" value="DNA_polI_H3TH"/>
</dbReference>
<proteinExistence type="predicted"/>
<dbReference type="OrthoDB" id="9806424at2"/>
<dbReference type="GO" id="GO:0008409">
    <property type="term" value="F:5'-3' exonuclease activity"/>
    <property type="evidence" value="ECO:0007669"/>
    <property type="project" value="InterPro"/>
</dbReference>
<name>A0A5C5BB64_9MICO</name>
<dbReference type="Gene3D" id="3.40.50.1010">
    <property type="entry name" value="5'-nuclease"/>
    <property type="match status" value="1"/>
</dbReference>
<dbReference type="GO" id="GO:0003677">
    <property type="term" value="F:DNA binding"/>
    <property type="evidence" value="ECO:0007669"/>
    <property type="project" value="UniProtKB-KW"/>
</dbReference>
<dbReference type="CDD" id="cd09859">
    <property type="entry name" value="PIN_53EXO"/>
    <property type="match status" value="1"/>
</dbReference>
<evidence type="ECO:0000313" key="9">
    <source>
        <dbReference type="Proteomes" id="UP000313849"/>
    </source>
</evidence>
<sequence>MPARHGTLMLLDAASLYFRAFYGVKGDVSAPDGSPVGAIRGFTDALASLLVSRRPSRVVACWDDDWRPAFRVAAIPSYKAHRVASGAAGVRGEEEVPDALAPQVPVIAEVLAAVGIARVGAPGCEADDVIGTLTTRAVAAGEVSAVEIVTGDRDLFQLIDDGRDGGEGSDGERTPAVRVLYTGRGVRNLETVDVARLAEKYGVASGEAYAALATLRGDASDGLPGVPGVGEKTAAGLLATYGTLDGVIAAAQDPGERRLSPGVRSKLLASLDYLAVAPAVVRVLRDAELPEHRDALPREPRDPETLDALAERWGLTSSVERLVAALATAAAGQGPVAG</sequence>
<organism evidence="8 9">
    <name type="scientific">Miniimonas arenae</name>
    <dbReference type="NCBI Taxonomy" id="676201"/>
    <lineage>
        <taxon>Bacteria</taxon>
        <taxon>Bacillati</taxon>
        <taxon>Actinomycetota</taxon>
        <taxon>Actinomycetes</taxon>
        <taxon>Micrococcales</taxon>
        <taxon>Beutenbergiaceae</taxon>
        <taxon>Miniimonas</taxon>
    </lineage>
</organism>